<dbReference type="EC" id="2.3.1.181" evidence="5 6"/>
<dbReference type="Proteomes" id="UP000064912">
    <property type="component" value="Chromosome"/>
</dbReference>
<feature type="active site" description="Acyl-thioester intermediate" evidence="5 7">
    <location>
        <position position="181"/>
    </location>
</feature>
<proteinExistence type="inferred from homology"/>
<dbReference type="PANTHER" id="PTHR10993">
    <property type="entry name" value="OCTANOYLTRANSFERASE"/>
    <property type="match status" value="1"/>
</dbReference>
<evidence type="ECO:0000256" key="1">
    <source>
        <dbReference type="ARBA" id="ARBA00004821"/>
    </source>
</evidence>
<dbReference type="InterPro" id="IPR045864">
    <property type="entry name" value="aa-tRNA-synth_II/BPL/LPL"/>
</dbReference>
<dbReference type="NCBIfam" id="NF010925">
    <property type="entry name" value="PRK14345.1"/>
    <property type="match status" value="1"/>
</dbReference>
<dbReference type="UniPathway" id="UPA00538">
    <property type="reaction ID" value="UER00592"/>
</dbReference>
<dbReference type="InterPro" id="IPR004143">
    <property type="entry name" value="BPL_LPL_catalytic"/>
</dbReference>
<evidence type="ECO:0000256" key="3">
    <source>
        <dbReference type="ARBA" id="ARBA00023315"/>
    </source>
</evidence>
<dbReference type="GO" id="GO:0005737">
    <property type="term" value="C:cytoplasm"/>
    <property type="evidence" value="ECO:0007669"/>
    <property type="project" value="UniProtKB-SubCell"/>
</dbReference>
<dbReference type="PIRSF" id="PIRSF016262">
    <property type="entry name" value="LPLase"/>
    <property type="match status" value="1"/>
</dbReference>
<evidence type="ECO:0000313" key="12">
    <source>
        <dbReference type="Proteomes" id="UP000064912"/>
    </source>
</evidence>
<sequence length="223" mass="24958">MEPEWLELKELSPYEETVFAMEARAGQIAAGQAREAIWLLEHPPLYTAGTSARPEDLTDPDRFPVYETRRGGQFTYHGPGQRVVYVMLDVGRRGRDVRRFVWQLEQWVIETLAEFNVRGERRAGRVGVWVVRPDLPPGPSGAPREDKIAAIGVRLRRWVSFHGLSINVEPDLGHFDGIVPCGIRGYGVTSLVDLGLPVTMGDVDVALRRSFDRAFGPLPPEAS</sequence>
<dbReference type="PATRIC" id="fig|35806.4.peg.2645"/>
<keyword evidence="11" id="KW-0436">Ligase</keyword>
<comment type="subcellular location">
    <subcellularLocation>
        <location evidence="5">Cytoplasm</location>
    </subcellularLocation>
</comment>
<dbReference type="PROSITE" id="PS01313">
    <property type="entry name" value="LIPB"/>
    <property type="match status" value="1"/>
</dbReference>
<dbReference type="Pfam" id="PF21948">
    <property type="entry name" value="LplA-B_cat"/>
    <property type="match status" value="1"/>
</dbReference>
<dbReference type="eggNOG" id="COG0321">
    <property type="taxonomic scope" value="Bacteria"/>
</dbReference>
<feature type="binding site" evidence="5 8">
    <location>
        <begin position="163"/>
        <end position="165"/>
    </location>
    <ligand>
        <name>substrate</name>
    </ligand>
</feature>
<dbReference type="GO" id="GO:0009249">
    <property type="term" value="P:protein lipoylation"/>
    <property type="evidence" value="ECO:0007669"/>
    <property type="project" value="InterPro"/>
</dbReference>
<comment type="catalytic activity">
    <reaction evidence="5 6">
        <text>octanoyl-[ACP] + L-lysyl-[protein] = N(6)-octanoyl-L-lysyl-[protein] + holo-[ACP] + H(+)</text>
        <dbReference type="Rhea" id="RHEA:17665"/>
        <dbReference type="Rhea" id="RHEA-COMP:9636"/>
        <dbReference type="Rhea" id="RHEA-COMP:9685"/>
        <dbReference type="Rhea" id="RHEA-COMP:9752"/>
        <dbReference type="Rhea" id="RHEA-COMP:9928"/>
        <dbReference type="ChEBI" id="CHEBI:15378"/>
        <dbReference type="ChEBI" id="CHEBI:29969"/>
        <dbReference type="ChEBI" id="CHEBI:64479"/>
        <dbReference type="ChEBI" id="CHEBI:78463"/>
        <dbReference type="ChEBI" id="CHEBI:78809"/>
        <dbReference type="EC" id="2.3.1.181"/>
    </reaction>
</comment>
<evidence type="ECO:0000256" key="9">
    <source>
        <dbReference type="PIRSR" id="PIRSR016262-3"/>
    </source>
</evidence>
<evidence type="ECO:0000313" key="11">
    <source>
        <dbReference type="EMBL" id="BAQ69716.1"/>
    </source>
</evidence>
<dbReference type="NCBIfam" id="TIGR00214">
    <property type="entry name" value="lipB"/>
    <property type="match status" value="1"/>
</dbReference>
<keyword evidence="3 5" id="KW-0012">Acyltransferase</keyword>
<dbReference type="Gene3D" id="3.30.930.10">
    <property type="entry name" value="Bira Bifunctional Protein, Domain 2"/>
    <property type="match status" value="1"/>
</dbReference>
<dbReference type="GO" id="GO:0016874">
    <property type="term" value="F:ligase activity"/>
    <property type="evidence" value="ECO:0007669"/>
    <property type="project" value="UniProtKB-KW"/>
</dbReference>
<keyword evidence="5" id="KW-0963">Cytoplasm</keyword>
<feature type="binding site" evidence="5 8">
    <location>
        <begin position="70"/>
        <end position="77"/>
    </location>
    <ligand>
        <name>substrate</name>
    </ligand>
</feature>
<evidence type="ECO:0000259" key="10">
    <source>
        <dbReference type="PROSITE" id="PS51733"/>
    </source>
</evidence>
<evidence type="ECO:0000256" key="6">
    <source>
        <dbReference type="PIRNR" id="PIRNR016262"/>
    </source>
</evidence>
<dbReference type="PANTHER" id="PTHR10993:SF7">
    <property type="entry name" value="LIPOYLTRANSFERASE 2, MITOCHONDRIAL-RELATED"/>
    <property type="match status" value="1"/>
</dbReference>
<dbReference type="NCBIfam" id="NF010921">
    <property type="entry name" value="PRK14341.1"/>
    <property type="match status" value="1"/>
</dbReference>
<evidence type="ECO:0000256" key="7">
    <source>
        <dbReference type="PIRSR" id="PIRSR016262-1"/>
    </source>
</evidence>
<dbReference type="EMBL" id="AP014800">
    <property type="protein sequence ID" value="BAQ69716.1"/>
    <property type="molecule type" value="Genomic_DNA"/>
</dbReference>
<dbReference type="SUPFAM" id="SSF55681">
    <property type="entry name" value="Class II aaRS and biotin synthetases"/>
    <property type="match status" value="1"/>
</dbReference>
<gene>
    <name evidence="5 11" type="primary">lipB</name>
    <name evidence="11" type="ORF">NHU_02568</name>
</gene>
<accession>A0A0D6B3T2</accession>
<evidence type="ECO:0000256" key="8">
    <source>
        <dbReference type="PIRSR" id="PIRSR016262-2"/>
    </source>
</evidence>
<organism evidence="11 12">
    <name type="scientific">Rhodovulum sulfidophilum</name>
    <name type="common">Rhodobacter sulfidophilus</name>
    <dbReference type="NCBI Taxonomy" id="35806"/>
    <lineage>
        <taxon>Bacteria</taxon>
        <taxon>Pseudomonadati</taxon>
        <taxon>Pseudomonadota</taxon>
        <taxon>Alphaproteobacteria</taxon>
        <taxon>Rhodobacterales</taxon>
        <taxon>Paracoccaceae</taxon>
        <taxon>Rhodovulum</taxon>
    </lineage>
</organism>
<comment type="miscellaneous">
    <text evidence="5">In the reaction, the free carboxyl group of octanoic acid is attached via an amide linkage to the epsilon-amino group of a specific lysine residue of lipoyl domains of lipoate-dependent enzymes.</text>
</comment>
<protein>
    <recommendedName>
        <fullName evidence="5 6">Octanoyltransferase</fullName>
        <ecNumber evidence="5 6">2.3.1.181</ecNumber>
    </recommendedName>
    <alternativeName>
        <fullName evidence="5">Lipoate-protein ligase B</fullName>
    </alternativeName>
    <alternativeName>
        <fullName evidence="5">Lipoyl/octanoyl transferase</fullName>
    </alternativeName>
    <alternativeName>
        <fullName evidence="5">Octanoyl-[acyl-carrier-protein]-protein N-octanoyltransferase</fullName>
    </alternativeName>
</protein>
<dbReference type="PROSITE" id="PS51733">
    <property type="entry name" value="BPL_LPL_CATALYTIC"/>
    <property type="match status" value="1"/>
</dbReference>
<dbReference type="HAMAP" id="MF_00013">
    <property type="entry name" value="LipB"/>
    <property type="match status" value="1"/>
</dbReference>
<comment type="function">
    <text evidence="4 5 6">Catalyzes the transfer of endogenously produced octanoic acid from octanoyl-acyl-carrier-protein onto the lipoyl domains of lipoate-dependent enzymes. Lipoyl-ACP can also act as a substrate although octanoyl-ACP is likely to be the physiological substrate.</text>
</comment>
<dbReference type="InterPro" id="IPR000544">
    <property type="entry name" value="Octanoyltransferase"/>
</dbReference>
<evidence type="ECO:0000256" key="4">
    <source>
        <dbReference type="ARBA" id="ARBA00024732"/>
    </source>
</evidence>
<reference evidence="11 12" key="1">
    <citation type="submission" date="2015-02" db="EMBL/GenBank/DDBJ databases">
        <title>Genome sequene of Rhodovulum sulfidophilum DSM 2351.</title>
        <authorList>
            <person name="Nagao N."/>
        </authorList>
    </citation>
    <scope>NUCLEOTIDE SEQUENCE [LARGE SCALE GENOMIC DNA]</scope>
    <source>
        <strain evidence="11 12">DSM 2351</strain>
    </source>
</reference>
<keyword evidence="2 5" id="KW-0808">Transferase</keyword>
<feature type="domain" description="BPL/LPL catalytic" evidence="10">
    <location>
        <begin position="31"/>
        <end position="219"/>
    </location>
</feature>
<comment type="pathway">
    <text evidence="1 5 6">Protein modification; protein lipoylation via endogenous pathway; protein N(6)-(lipoyl)lysine from octanoyl-[acyl-carrier-protein]: step 1/2.</text>
</comment>
<dbReference type="AlphaFoldDB" id="A0A0D6B3T2"/>
<evidence type="ECO:0000256" key="5">
    <source>
        <dbReference type="HAMAP-Rule" id="MF_00013"/>
    </source>
</evidence>
<dbReference type="CDD" id="cd16444">
    <property type="entry name" value="LipB"/>
    <property type="match status" value="1"/>
</dbReference>
<dbReference type="KEGG" id="rsu:NHU_02568"/>
<dbReference type="GO" id="GO:0033819">
    <property type="term" value="F:lipoyl(octanoyl) transferase activity"/>
    <property type="evidence" value="ECO:0007669"/>
    <property type="project" value="UniProtKB-EC"/>
</dbReference>
<feature type="binding site" evidence="5 8">
    <location>
        <begin position="150"/>
        <end position="152"/>
    </location>
    <ligand>
        <name>substrate</name>
    </ligand>
</feature>
<feature type="site" description="Lowers pKa of active site Cys" evidence="5 9">
    <location>
        <position position="147"/>
    </location>
</feature>
<comment type="similarity">
    <text evidence="5 6">Belongs to the LipB family.</text>
</comment>
<name>A0A0D6B3T2_RHOSU</name>
<dbReference type="InterPro" id="IPR020605">
    <property type="entry name" value="Octanoyltransferase_CS"/>
</dbReference>
<evidence type="ECO:0000256" key="2">
    <source>
        <dbReference type="ARBA" id="ARBA00022679"/>
    </source>
</evidence>